<dbReference type="GO" id="GO:0000445">
    <property type="term" value="C:THO complex part of transcription export complex"/>
    <property type="evidence" value="ECO:0007669"/>
    <property type="project" value="InterPro"/>
</dbReference>
<name>A0A2R5GXD1_9STRA</name>
<accession>A0A2R5GXD1</accession>
<dbReference type="Proteomes" id="UP000241890">
    <property type="component" value="Unassembled WGS sequence"/>
</dbReference>
<sequence>MDQETAAGSESALNVFLRELGLLELELTKASLVTKLSEDEINQYGHLEEKIQSQIDAAEKDIALLQEELANERLVRQRKEECEALASQVNTEVPRAVSEAAVAEVEAELQTLRDREQGVLGQLDLRRKQFQLLMHAVAELSQTLKQ</sequence>
<gene>
    <name evidence="4" type="ORF">FCC1311_088392</name>
</gene>
<dbReference type="OrthoDB" id="205166at2759"/>
<dbReference type="EMBL" id="BEYU01000125">
    <property type="protein sequence ID" value="GBG32614.1"/>
    <property type="molecule type" value="Genomic_DNA"/>
</dbReference>
<evidence type="ECO:0000256" key="1">
    <source>
        <dbReference type="ARBA" id="ARBA00004123"/>
    </source>
</evidence>
<keyword evidence="2" id="KW-0539">Nucleus</keyword>
<comment type="caution">
    <text evidence="4">The sequence shown here is derived from an EMBL/GenBank/DDBJ whole genome shotgun (WGS) entry which is preliminary data.</text>
</comment>
<evidence type="ECO:0000256" key="2">
    <source>
        <dbReference type="ARBA" id="ARBA00023242"/>
    </source>
</evidence>
<dbReference type="InterPro" id="IPR008501">
    <property type="entry name" value="THOC7/Mft1"/>
</dbReference>
<evidence type="ECO:0000313" key="5">
    <source>
        <dbReference type="Proteomes" id="UP000241890"/>
    </source>
</evidence>
<protein>
    <submittedName>
        <fullName evidence="4">THO complex subunit 7-like</fullName>
    </submittedName>
</protein>
<feature type="coiled-coil region" evidence="3">
    <location>
        <begin position="48"/>
        <end position="115"/>
    </location>
</feature>
<dbReference type="InParanoid" id="A0A2R5GXD1"/>
<evidence type="ECO:0000313" key="4">
    <source>
        <dbReference type="EMBL" id="GBG32614.1"/>
    </source>
</evidence>
<dbReference type="Pfam" id="PF05615">
    <property type="entry name" value="THOC7"/>
    <property type="match status" value="1"/>
</dbReference>
<organism evidence="4 5">
    <name type="scientific">Hondaea fermentalgiana</name>
    <dbReference type="NCBI Taxonomy" id="2315210"/>
    <lineage>
        <taxon>Eukaryota</taxon>
        <taxon>Sar</taxon>
        <taxon>Stramenopiles</taxon>
        <taxon>Bigyra</taxon>
        <taxon>Labyrinthulomycetes</taxon>
        <taxon>Thraustochytrida</taxon>
        <taxon>Thraustochytriidae</taxon>
        <taxon>Hondaea</taxon>
    </lineage>
</organism>
<proteinExistence type="predicted"/>
<dbReference type="GO" id="GO:0006397">
    <property type="term" value="P:mRNA processing"/>
    <property type="evidence" value="ECO:0007669"/>
    <property type="project" value="InterPro"/>
</dbReference>
<evidence type="ECO:0000256" key="3">
    <source>
        <dbReference type="SAM" id="Coils"/>
    </source>
</evidence>
<comment type="subcellular location">
    <subcellularLocation>
        <location evidence="1">Nucleus</location>
    </subcellularLocation>
</comment>
<keyword evidence="5" id="KW-1185">Reference proteome</keyword>
<dbReference type="AlphaFoldDB" id="A0A2R5GXD1"/>
<reference evidence="4 5" key="1">
    <citation type="submission" date="2017-12" db="EMBL/GenBank/DDBJ databases">
        <title>Sequencing, de novo assembly and annotation of complete genome of a new Thraustochytrid species, strain FCC1311.</title>
        <authorList>
            <person name="Sedici K."/>
            <person name="Godart F."/>
            <person name="Aiese Cigliano R."/>
            <person name="Sanseverino W."/>
            <person name="Barakat M."/>
            <person name="Ortet P."/>
            <person name="Marechal E."/>
            <person name="Cagnac O."/>
            <person name="Amato A."/>
        </authorList>
    </citation>
    <scope>NUCLEOTIDE SEQUENCE [LARGE SCALE GENOMIC DNA]</scope>
</reference>
<keyword evidence="3" id="KW-0175">Coiled coil</keyword>